<dbReference type="EMBL" id="QUNR01000007">
    <property type="protein sequence ID" value="REH35610.1"/>
    <property type="molecule type" value="Genomic_DNA"/>
</dbReference>
<dbReference type="Proteomes" id="UP000256774">
    <property type="component" value="Unassembled WGS sequence"/>
</dbReference>
<name>A0A3E0H0P9_9GAMM</name>
<evidence type="ECO:0000313" key="3">
    <source>
        <dbReference type="Proteomes" id="UP000256774"/>
    </source>
</evidence>
<dbReference type="CDD" id="cd00093">
    <property type="entry name" value="HTH_XRE"/>
    <property type="match status" value="1"/>
</dbReference>
<comment type="caution">
    <text evidence="2">The sequence shown here is derived from an EMBL/GenBank/DDBJ whole genome shotgun (WGS) entry which is preliminary data.</text>
</comment>
<proteinExistence type="predicted"/>
<dbReference type="InterPro" id="IPR001387">
    <property type="entry name" value="Cro/C1-type_HTH"/>
</dbReference>
<protein>
    <submittedName>
        <fullName evidence="2">Cro/C1-type helix-turn-helix DNA-binding protein</fullName>
    </submittedName>
</protein>
<keyword evidence="3" id="KW-1185">Reference proteome</keyword>
<reference evidence="2 3" key="1">
    <citation type="submission" date="2018-08" db="EMBL/GenBank/DDBJ databases">
        <title>Genomic Encyclopedia of Type Strains, Phase IV (KMG-IV): sequencing the most valuable type-strain genomes for metagenomic binning, comparative biology and taxonomic classification.</title>
        <authorList>
            <person name="Goeker M."/>
        </authorList>
    </citation>
    <scope>NUCLEOTIDE SEQUENCE [LARGE SCALE GENOMIC DNA]</scope>
    <source>
        <strain evidence="2 3">DSM 26022</strain>
    </source>
</reference>
<dbReference type="GO" id="GO:0003677">
    <property type="term" value="F:DNA binding"/>
    <property type="evidence" value="ECO:0007669"/>
    <property type="project" value="UniProtKB-KW"/>
</dbReference>
<accession>A0A3E0H0P9</accession>
<gene>
    <name evidence="2" type="ORF">DFR26_2216</name>
</gene>
<evidence type="ECO:0000313" key="2">
    <source>
        <dbReference type="EMBL" id="REH35610.1"/>
    </source>
</evidence>
<dbReference type="AlphaFoldDB" id="A0A3E0H0P9"/>
<evidence type="ECO:0000259" key="1">
    <source>
        <dbReference type="Pfam" id="PF13443"/>
    </source>
</evidence>
<dbReference type="RefSeq" id="WP_116209096.1">
    <property type="nucleotide sequence ID" value="NZ_QUNR01000007.1"/>
</dbReference>
<sequence length="256" mass="28395">MQLSEERDIEITLARELMALRGETLKSVEAATGIKAANISSWLRGKPQMISKQRIALLLNMLGVNGMRLRHDIVHEWRTGIGVNALEALFTLLGGHPAEERELFIGPRTDITLFSESHSLALLLTGTKKLIAIRIQLEPGLTPDPSLEHLPAGIVHELSIPPTELIITTPADFKKQLKQHVHATTKTQWYQDPENFQIAKMTPYDTVKVVSKMLTTQQQNELGAALSKLVTGGIKPEVICEHLRKLGTAQQQGNNE</sequence>
<organism evidence="2 3">
    <name type="scientific">Paraperlucidibaca baekdonensis</name>
    <dbReference type="NCBI Taxonomy" id="748120"/>
    <lineage>
        <taxon>Bacteria</taxon>
        <taxon>Pseudomonadati</taxon>
        <taxon>Pseudomonadota</taxon>
        <taxon>Gammaproteobacteria</taxon>
        <taxon>Moraxellales</taxon>
        <taxon>Moraxellaceae</taxon>
        <taxon>Paraperlucidibaca</taxon>
    </lineage>
</organism>
<keyword evidence="2" id="KW-0238">DNA-binding</keyword>
<dbReference type="Pfam" id="PF13443">
    <property type="entry name" value="HTH_26"/>
    <property type="match status" value="1"/>
</dbReference>
<feature type="domain" description="HTH cro/C1-type" evidence="1">
    <location>
        <begin position="15"/>
        <end position="64"/>
    </location>
</feature>